<protein>
    <submittedName>
        <fullName evidence="2">Uncharacterized protein</fullName>
    </submittedName>
</protein>
<keyword evidence="3" id="KW-1185">Reference proteome</keyword>
<accession>A0ABD2BE68</accession>
<sequence>MVVSYRNLPQSLSSGKSKRSTNRYSLAVEIFRMRKINYSLICKLDSAVNVIHGIIMQLFNFSDECDVTTKVQHGNEISGRETRADSPTKMDRKKKTRTTRVGGGTSENESNAGRLVFSGEFTPLNIFAISLGSARRVETAARGAAGGAAWRCCLEVERWNREEEEEARSCDGSYR</sequence>
<feature type="region of interest" description="Disordered" evidence="1">
    <location>
        <begin position="75"/>
        <end position="109"/>
    </location>
</feature>
<feature type="compositionally biased region" description="Basic and acidic residues" evidence="1">
    <location>
        <begin position="78"/>
        <end position="90"/>
    </location>
</feature>
<dbReference type="AlphaFoldDB" id="A0ABD2BE68"/>
<evidence type="ECO:0000313" key="2">
    <source>
        <dbReference type="EMBL" id="KAL2731049.1"/>
    </source>
</evidence>
<dbReference type="Proteomes" id="UP001607302">
    <property type="component" value="Unassembled WGS sequence"/>
</dbReference>
<organism evidence="2 3">
    <name type="scientific">Vespula squamosa</name>
    <name type="common">Southern yellow jacket</name>
    <name type="synonym">Wasp</name>
    <dbReference type="NCBI Taxonomy" id="30214"/>
    <lineage>
        <taxon>Eukaryota</taxon>
        <taxon>Metazoa</taxon>
        <taxon>Ecdysozoa</taxon>
        <taxon>Arthropoda</taxon>
        <taxon>Hexapoda</taxon>
        <taxon>Insecta</taxon>
        <taxon>Pterygota</taxon>
        <taxon>Neoptera</taxon>
        <taxon>Endopterygota</taxon>
        <taxon>Hymenoptera</taxon>
        <taxon>Apocrita</taxon>
        <taxon>Aculeata</taxon>
        <taxon>Vespoidea</taxon>
        <taxon>Vespidae</taxon>
        <taxon>Vespinae</taxon>
        <taxon>Vespula</taxon>
    </lineage>
</organism>
<comment type="caution">
    <text evidence="2">The sequence shown here is derived from an EMBL/GenBank/DDBJ whole genome shotgun (WGS) entry which is preliminary data.</text>
</comment>
<evidence type="ECO:0000313" key="3">
    <source>
        <dbReference type="Proteomes" id="UP001607302"/>
    </source>
</evidence>
<proteinExistence type="predicted"/>
<evidence type="ECO:0000256" key="1">
    <source>
        <dbReference type="SAM" id="MobiDB-lite"/>
    </source>
</evidence>
<name>A0ABD2BE68_VESSQ</name>
<gene>
    <name evidence="2" type="ORF">V1478_005462</name>
</gene>
<reference evidence="2 3" key="1">
    <citation type="journal article" date="2024" name="Ann. Entomol. Soc. Am.">
        <title>Genomic analyses of the southern and eastern yellowjacket wasps (Hymenoptera: Vespidae) reveal evolutionary signatures of social life.</title>
        <authorList>
            <person name="Catto M.A."/>
            <person name="Caine P.B."/>
            <person name="Orr S.E."/>
            <person name="Hunt B.G."/>
            <person name="Goodisman M.A.D."/>
        </authorList>
    </citation>
    <scope>NUCLEOTIDE SEQUENCE [LARGE SCALE GENOMIC DNA]</scope>
    <source>
        <strain evidence="2">233</strain>
        <tissue evidence="2">Head and thorax</tissue>
    </source>
</reference>
<dbReference type="EMBL" id="JAUDFV010000110">
    <property type="protein sequence ID" value="KAL2731049.1"/>
    <property type="molecule type" value="Genomic_DNA"/>
</dbReference>
<feature type="non-terminal residue" evidence="2">
    <location>
        <position position="175"/>
    </location>
</feature>